<gene>
    <name evidence="9" type="ORF">JX360_10675</name>
</gene>
<dbReference type="EMBL" id="JAFIRA010000026">
    <property type="protein sequence ID" value="MCJ2543365.1"/>
    <property type="molecule type" value="Genomic_DNA"/>
</dbReference>
<keyword evidence="4 7" id="KW-0812">Transmembrane</keyword>
<dbReference type="InterPro" id="IPR035906">
    <property type="entry name" value="MetI-like_sf"/>
</dbReference>
<evidence type="ECO:0000256" key="7">
    <source>
        <dbReference type="RuleBase" id="RU363032"/>
    </source>
</evidence>
<dbReference type="Gene3D" id="1.10.3720.10">
    <property type="entry name" value="MetI-like"/>
    <property type="match status" value="1"/>
</dbReference>
<evidence type="ECO:0000256" key="4">
    <source>
        <dbReference type="ARBA" id="ARBA00022692"/>
    </source>
</evidence>
<feature type="transmembrane region" description="Helical" evidence="7">
    <location>
        <begin position="74"/>
        <end position="95"/>
    </location>
</feature>
<evidence type="ECO:0000256" key="1">
    <source>
        <dbReference type="ARBA" id="ARBA00004651"/>
    </source>
</evidence>
<name>A0ABT0CC80_THEVL</name>
<dbReference type="RefSeq" id="WP_244350641.1">
    <property type="nucleotide sequence ID" value="NZ_JAFIRA010000026.1"/>
</dbReference>
<dbReference type="CDD" id="cd06261">
    <property type="entry name" value="TM_PBP2"/>
    <property type="match status" value="1"/>
</dbReference>
<evidence type="ECO:0000256" key="6">
    <source>
        <dbReference type="ARBA" id="ARBA00023136"/>
    </source>
</evidence>
<comment type="caution">
    <text evidence="9">The sequence shown here is derived from an EMBL/GenBank/DDBJ whole genome shotgun (WGS) entry which is preliminary data.</text>
</comment>
<keyword evidence="6 7" id="KW-0472">Membrane</keyword>
<feature type="transmembrane region" description="Helical" evidence="7">
    <location>
        <begin position="107"/>
        <end position="128"/>
    </location>
</feature>
<feature type="transmembrane region" description="Helical" evidence="7">
    <location>
        <begin position="158"/>
        <end position="182"/>
    </location>
</feature>
<evidence type="ECO:0000256" key="2">
    <source>
        <dbReference type="ARBA" id="ARBA00022448"/>
    </source>
</evidence>
<feature type="domain" description="ABC transmembrane type-1" evidence="8">
    <location>
        <begin position="70"/>
        <end position="283"/>
    </location>
</feature>
<keyword evidence="10" id="KW-1185">Reference proteome</keyword>
<evidence type="ECO:0000256" key="3">
    <source>
        <dbReference type="ARBA" id="ARBA00022475"/>
    </source>
</evidence>
<keyword evidence="3" id="KW-1003">Cell membrane</keyword>
<keyword evidence="5 7" id="KW-1133">Transmembrane helix</keyword>
<dbReference type="Proteomes" id="UP000830835">
    <property type="component" value="Unassembled WGS sequence"/>
</dbReference>
<dbReference type="SUPFAM" id="SSF161098">
    <property type="entry name" value="MetI-like"/>
    <property type="match status" value="1"/>
</dbReference>
<evidence type="ECO:0000256" key="5">
    <source>
        <dbReference type="ARBA" id="ARBA00022989"/>
    </source>
</evidence>
<dbReference type="PANTHER" id="PTHR43005:SF2">
    <property type="entry name" value="INTEGRAL MEMBRANE SUGAR TRANSPORT PROTEIN"/>
    <property type="match status" value="1"/>
</dbReference>
<evidence type="ECO:0000313" key="10">
    <source>
        <dbReference type="Proteomes" id="UP000830835"/>
    </source>
</evidence>
<accession>A0ABT0CC80</accession>
<comment type="similarity">
    <text evidence="7">Belongs to the binding-protein-dependent transport system permease family.</text>
</comment>
<proteinExistence type="inferred from homology"/>
<protein>
    <submittedName>
        <fullName evidence="9">Sugar ABC transporter permease</fullName>
    </submittedName>
</protein>
<reference evidence="9" key="1">
    <citation type="submission" date="2021-02" db="EMBL/GenBank/DDBJ databases">
        <title>The CRISPR/cas machinery reduction and long-range gene transfer in the hot spring cyanobacterium Synechococcus.</title>
        <authorList>
            <person name="Dvorak P."/>
            <person name="Jahodarova E."/>
            <person name="Hasler P."/>
            <person name="Poulickova A."/>
        </authorList>
    </citation>
    <scope>NUCLEOTIDE SEQUENCE</scope>
    <source>
        <strain evidence="9">Rupite</strain>
    </source>
</reference>
<evidence type="ECO:0000313" key="9">
    <source>
        <dbReference type="EMBL" id="MCJ2543365.1"/>
    </source>
</evidence>
<evidence type="ECO:0000259" key="8">
    <source>
        <dbReference type="PROSITE" id="PS50928"/>
    </source>
</evidence>
<feature type="transmembrane region" description="Helical" evidence="7">
    <location>
        <begin position="202"/>
        <end position="221"/>
    </location>
</feature>
<feature type="transmembrane region" description="Helical" evidence="7">
    <location>
        <begin position="262"/>
        <end position="286"/>
    </location>
</feature>
<dbReference type="PROSITE" id="PS50928">
    <property type="entry name" value="ABC_TM1"/>
    <property type="match status" value="1"/>
</dbReference>
<dbReference type="Pfam" id="PF00528">
    <property type="entry name" value="BPD_transp_1"/>
    <property type="match status" value="1"/>
</dbReference>
<sequence>MGKLLKRWGLLTWTLPALAFLLAFALYPLGYALVISLFRYRLTDPTGSRAFVGLQNYLQALQDPQVLGSLGNTLLFVGVASGLELILGLGIAVLLDQRLPGMAWVRALLLTPMALAPVVAALVWRALYNPDFGLVSQLLRGLGIPLGRGLVGEAHTALWALIWVDIWQWTPLLAITLFAGLQSQPPELLQAAQLDGANGWQGFRYISLPLLRPVLTVALLLRAMELFKIFDSVFVITGGGPGRATEVLNYHIFKVGLTFFDVGYGAALSVLLMGIVSVFLALYGWVVGWGDRAP</sequence>
<comment type="subcellular location">
    <subcellularLocation>
        <location evidence="1 7">Cell membrane</location>
        <topology evidence="1 7">Multi-pass membrane protein</topology>
    </subcellularLocation>
</comment>
<keyword evidence="2 7" id="KW-0813">Transport</keyword>
<dbReference type="InterPro" id="IPR000515">
    <property type="entry name" value="MetI-like"/>
</dbReference>
<organism evidence="9 10">
    <name type="scientific">Thermostichus vulcanus str. 'Rupite'</name>
    <dbReference type="NCBI Taxonomy" id="2813851"/>
    <lineage>
        <taxon>Bacteria</taxon>
        <taxon>Bacillati</taxon>
        <taxon>Cyanobacteriota</taxon>
        <taxon>Cyanophyceae</taxon>
        <taxon>Thermostichales</taxon>
        <taxon>Thermostichaceae</taxon>
        <taxon>Thermostichus</taxon>
    </lineage>
</organism>
<dbReference type="PANTHER" id="PTHR43005">
    <property type="entry name" value="BLR7065 PROTEIN"/>
    <property type="match status" value="1"/>
</dbReference>